<dbReference type="CTD" id="9808299"/>
<evidence type="ECO:0000313" key="4">
    <source>
        <dbReference type="Proteomes" id="UP000483820"/>
    </source>
</evidence>
<sequence>MGLNMNSDTTKYKCKQYQPRKLPVTELEDNRTQNKILEKLRRAAERERRNSEEVGVEGANETGCSATAKIGSNATPTTTIPTKICSPQCNRPPAPLNFSKSHCRHNKALRMFVEENVEALVTIKLFQICQPIVQRIAQHMPASSSNQFQHLKREDLPPQHRKQAPPPPLQVFVHQKLFEEQCSKIRKGRNWSKKSRRTSGGSEKVEDSGGITDCRRESDGMGEN</sequence>
<feature type="region of interest" description="Disordered" evidence="2">
    <location>
        <begin position="187"/>
        <end position="224"/>
    </location>
</feature>
<evidence type="ECO:0000313" key="3">
    <source>
        <dbReference type="EMBL" id="KAF1745962.1"/>
    </source>
</evidence>
<accession>A0A6A5FTQ8</accession>
<feature type="compositionally biased region" description="Basic residues" evidence="2">
    <location>
        <begin position="187"/>
        <end position="197"/>
    </location>
</feature>
<comment type="caution">
    <text evidence="3">The sequence shown here is derived from an EMBL/GenBank/DDBJ whole genome shotgun (WGS) entry which is preliminary data.</text>
</comment>
<reference evidence="3 4" key="1">
    <citation type="submission" date="2019-12" db="EMBL/GenBank/DDBJ databases">
        <title>Chromosome-level assembly of the Caenorhabditis remanei genome.</title>
        <authorList>
            <person name="Teterina A.A."/>
            <person name="Willis J.H."/>
            <person name="Phillips P.C."/>
        </authorList>
    </citation>
    <scope>NUCLEOTIDE SEQUENCE [LARGE SCALE GENOMIC DNA]</scope>
    <source>
        <strain evidence="3 4">PX506</strain>
        <tissue evidence="3">Whole organism</tissue>
    </source>
</reference>
<dbReference type="GeneID" id="9808299"/>
<dbReference type="EMBL" id="WUAV01000006">
    <property type="protein sequence ID" value="KAF1745962.1"/>
    <property type="molecule type" value="Genomic_DNA"/>
</dbReference>
<dbReference type="AlphaFoldDB" id="A0A6A5FTQ8"/>
<name>A0A6A5FTQ8_CAERE</name>
<keyword evidence="1" id="KW-0175">Coiled coil</keyword>
<feature type="compositionally biased region" description="Basic and acidic residues" evidence="2">
    <location>
        <begin position="203"/>
        <end position="224"/>
    </location>
</feature>
<feature type="coiled-coil region" evidence="1">
    <location>
        <begin position="27"/>
        <end position="57"/>
    </location>
</feature>
<proteinExistence type="predicted"/>
<dbReference type="KEGG" id="crq:GCK72_022410"/>
<evidence type="ECO:0000256" key="2">
    <source>
        <dbReference type="SAM" id="MobiDB-lite"/>
    </source>
</evidence>
<dbReference type="RefSeq" id="XP_003096109.2">
    <property type="nucleotide sequence ID" value="XM_003096061.2"/>
</dbReference>
<dbReference type="Proteomes" id="UP000483820">
    <property type="component" value="Chromosome X"/>
</dbReference>
<organism evidence="3 4">
    <name type="scientific">Caenorhabditis remanei</name>
    <name type="common">Caenorhabditis vulgaris</name>
    <dbReference type="NCBI Taxonomy" id="31234"/>
    <lineage>
        <taxon>Eukaryota</taxon>
        <taxon>Metazoa</taxon>
        <taxon>Ecdysozoa</taxon>
        <taxon>Nematoda</taxon>
        <taxon>Chromadorea</taxon>
        <taxon>Rhabditida</taxon>
        <taxon>Rhabditina</taxon>
        <taxon>Rhabditomorpha</taxon>
        <taxon>Rhabditoidea</taxon>
        <taxon>Rhabditidae</taxon>
        <taxon>Peloderinae</taxon>
        <taxon>Caenorhabditis</taxon>
    </lineage>
</organism>
<protein>
    <submittedName>
        <fullName evidence="3">Uncharacterized protein</fullName>
    </submittedName>
</protein>
<gene>
    <name evidence="3" type="ORF">GCK72_022410</name>
</gene>
<evidence type="ECO:0000256" key="1">
    <source>
        <dbReference type="SAM" id="Coils"/>
    </source>
</evidence>